<proteinExistence type="predicted"/>
<dbReference type="Proteomes" id="UP000614200">
    <property type="component" value="Unassembled WGS sequence"/>
</dbReference>
<name>A0ABR9ZR11_9FIRM</name>
<dbReference type="EMBL" id="JADKNH010000004">
    <property type="protein sequence ID" value="MBF4692885.1"/>
    <property type="molecule type" value="Genomic_DNA"/>
</dbReference>
<dbReference type="RefSeq" id="WP_194701130.1">
    <property type="nucleotide sequence ID" value="NZ_JADKNH010000004.1"/>
</dbReference>
<organism evidence="1 2">
    <name type="scientific">Fusibacter ferrireducens</name>
    <dbReference type="NCBI Taxonomy" id="2785058"/>
    <lineage>
        <taxon>Bacteria</taxon>
        <taxon>Bacillati</taxon>
        <taxon>Bacillota</taxon>
        <taxon>Clostridia</taxon>
        <taxon>Eubacteriales</taxon>
        <taxon>Eubacteriales Family XII. Incertae Sedis</taxon>
        <taxon>Fusibacter</taxon>
    </lineage>
</organism>
<sequence length="101" mass="11503">MLELFIKNIKIDTEGRIVISIHDQFSEYLIKDDSKKMIKETLEKILATDFIKLEVAKTSARITVAEGQSEKCKQMIETEMKKAAEMAAAFMSQMNQNEAAE</sequence>
<protein>
    <submittedName>
        <fullName evidence="1">Uncharacterized protein</fullName>
    </submittedName>
</protein>
<accession>A0ABR9ZR11</accession>
<keyword evidence="2" id="KW-1185">Reference proteome</keyword>
<evidence type="ECO:0000313" key="1">
    <source>
        <dbReference type="EMBL" id="MBF4692885.1"/>
    </source>
</evidence>
<comment type="caution">
    <text evidence="1">The sequence shown here is derived from an EMBL/GenBank/DDBJ whole genome shotgun (WGS) entry which is preliminary data.</text>
</comment>
<gene>
    <name evidence="1" type="ORF">ISU02_07125</name>
</gene>
<reference evidence="1 2" key="1">
    <citation type="submission" date="2020-11" db="EMBL/GenBank/DDBJ databases">
        <title>Fusibacter basophilias sp. nov.</title>
        <authorList>
            <person name="Qiu D."/>
        </authorList>
    </citation>
    <scope>NUCLEOTIDE SEQUENCE [LARGE SCALE GENOMIC DNA]</scope>
    <source>
        <strain evidence="1 2">Q10-2</strain>
    </source>
</reference>
<evidence type="ECO:0000313" key="2">
    <source>
        <dbReference type="Proteomes" id="UP000614200"/>
    </source>
</evidence>